<dbReference type="OrthoDB" id="9765386at2"/>
<dbReference type="NCBIfam" id="TIGR01537">
    <property type="entry name" value="portal_HK97"/>
    <property type="match status" value="1"/>
</dbReference>
<dbReference type="AlphaFoldDB" id="A0A1G7N6J9"/>
<reference evidence="1 2" key="1">
    <citation type="submission" date="2016-10" db="EMBL/GenBank/DDBJ databases">
        <authorList>
            <person name="de Groot N.N."/>
        </authorList>
    </citation>
    <scope>NUCLEOTIDE SEQUENCE [LARGE SCALE GENOMIC DNA]</scope>
    <source>
        <strain evidence="1 2">BH539</strain>
    </source>
</reference>
<organism evidence="1 2">
    <name type="scientific">Onishia taeanensis</name>
    <dbReference type="NCBI Taxonomy" id="284577"/>
    <lineage>
        <taxon>Bacteria</taxon>
        <taxon>Pseudomonadati</taxon>
        <taxon>Pseudomonadota</taxon>
        <taxon>Gammaproteobacteria</taxon>
        <taxon>Oceanospirillales</taxon>
        <taxon>Halomonadaceae</taxon>
        <taxon>Onishia</taxon>
    </lineage>
</organism>
<dbReference type="STRING" id="284577.SAMN05216571_101253"/>
<evidence type="ECO:0000313" key="2">
    <source>
        <dbReference type="Proteomes" id="UP000198641"/>
    </source>
</evidence>
<evidence type="ECO:0000313" key="1">
    <source>
        <dbReference type="EMBL" id="SDF69576.1"/>
    </source>
</evidence>
<proteinExistence type="predicted"/>
<dbReference type="InterPro" id="IPR006427">
    <property type="entry name" value="Portal_HK97"/>
</dbReference>
<accession>A0A1G7N6J9</accession>
<dbReference type="Proteomes" id="UP000198641">
    <property type="component" value="Unassembled WGS sequence"/>
</dbReference>
<keyword evidence="2" id="KW-1185">Reference proteome</keyword>
<dbReference type="RefSeq" id="WP_092522287.1">
    <property type="nucleotide sequence ID" value="NZ_FNCI01000001.1"/>
</dbReference>
<name>A0A1G7N6J9_9GAMM</name>
<gene>
    <name evidence="1" type="ORF">SAMN05216571_101253</name>
</gene>
<dbReference type="InterPro" id="IPR006944">
    <property type="entry name" value="Phage/GTA_portal"/>
</dbReference>
<dbReference type="EMBL" id="FNCI01000001">
    <property type="protein sequence ID" value="SDF69576.1"/>
    <property type="molecule type" value="Genomic_DNA"/>
</dbReference>
<sequence>MSTQTKKPGRVKSAILGWLGVPLDLTNDAFWKAWAGSANAAGQTVNQETVMSLSAAWACTRLISETVGTLPLHLYERTSSGRRRAVNHPLYSVLNRSPNAESTPATLWESMTASILLRGNGFGEKQRLGNRVVGIRFLTPSRLGAQRLANGDYRLHYTEEGGRPRPVAERDLVHIPGFSLDGKWGLSAIQYGAGVFGSALAANNAANSTFEKGLSPTVAFSMDKVLNKEQRAEFRENLQDITGAINAGKSPLLEGGMKADTIGIKPSDAQLLESRSFSVEEVCRWFRVDPSMVGHGSKDSNWGTGLEQKLIAFLTFTLRPWLTRIEQAINKYLLSPQDQLRYYAEFSIEGLLRADSAARASFYSVMVNNGIMTRDEVRQLENLPIMGGNADVLTVQTAMAPLDSLGQANDGDTARAALAAWLNQGQHAQPSQHDNTDND</sequence>
<protein>
    <submittedName>
        <fullName evidence="1">Phage portal protein, HK97 family</fullName>
    </submittedName>
</protein>
<dbReference type="Pfam" id="PF04860">
    <property type="entry name" value="Phage_portal"/>
    <property type="match status" value="1"/>
</dbReference>